<evidence type="ECO:0000313" key="2">
    <source>
        <dbReference type="Proteomes" id="UP000239263"/>
    </source>
</evidence>
<accession>A0A2S7X2Q8</accession>
<evidence type="ECO:0000313" key="1">
    <source>
        <dbReference type="EMBL" id="PQJ84496.1"/>
    </source>
</evidence>
<protein>
    <submittedName>
        <fullName evidence="1">Uncharacterized protein</fullName>
    </submittedName>
</protein>
<name>A0A2S7X2Q8_9GAMM</name>
<dbReference type="RefSeq" id="WP_105055938.1">
    <property type="nucleotide sequence ID" value="NZ_CAWNRT010000002.1"/>
</dbReference>
<sequence>MKEKLEVLEKFLLVLTLIAGLAVSGWKGVEYLSAQSSIVKAKAIQEQEIGNAQQLLTKTYSDLLTKLDEDIRKIDIKLEEESFEGTTGWDKYLSIRKAKVADRNQLLTLLGSQVTNIKNESKPKLSSSKN</sequence>
<dbReference type="EMBL" id="MSCO01000002">
    <property type="protein sequence ID" value="PQJ84496.1"/>
    <property type="molecule type" value="Genomic_DNA"/>
</dbReference>
<gene>
    <name evidence="1" type="ORF">BTO22_13300</name>
</gene>
<dbReference type="Proteomes" id="UP000239263">
    <property type="component" value="Unassembled WGS sequence"/>
</dbReference>
<comment type="caution">
    <text evidence="1">The sequence shown here is derived from an EMBL/GenBank/DDBJ whole genome shotgun (WGS) entry which is preliminary data.</text>
</comment>
<proteinExistence type="predicted"/>
<reference evidence="1 2" key="1">
    <citation type="submission" date="2016-12" db="EMBL/GenBank/DDBJ databases">
        <title>Diversity of luminous bacteria.</title>
        <authorList>
            <person name="Yoshizawa S."/>
            <person name="Kogure K."/>
        </authorList>
    </citation>
    <scope>NUCLEOTIDE SEQUENCE [LARGE SCALE GENOMIC DNA]</scope>
    <source>
        <strain evidence="1 2">ATCC 33715</strain>
    </source>
</reference>
<organism evidence="1 2">
    <name type="scientific">Aliivibrio sifiae</name>
    <dbReference type="NCBI Taxonomy" id="566293"/>
    <lineage>
        <taxon>Bacteria</taxon>
        <taxon>Pseudomonadati</taxon>
        <taxon>Pseudomonadota</taxon>
        <taxon>Gammaproteobacteria</taxon>
        <taxon>Vibrionales</taxon>
        <taxon>Vibrionaceae</taxon>
        <taxon>Aliivibrio</taxon>
    </lineage>
</organism>
<dbReference type="AlphaFoldDB" id="A0A2S7X2Q8"/>